<keyword evidence="4 9" id="KW-0548">Nucleotidyltransferase</keyword>
<proteinExistence type="inferred from homology"/>
<evidence type="ECO:0000313" key="10">
    <source>
        <dbReference type="Proteomes" id="UP000810252"/>
    </source>
</evidence>
<dbReference type="PANTHER" id="PTHR46390">
    <property type="entry name" value="MANNOSE-1-PHOSPHATE GUANYLYLTRANSFERASE"/>
    <property type="match status" value="1"/>
</dbReference>
<accession>A0A9D9EIX2</accession>
<dbReference type="SUPFAM" id="SSF53448">
    <property type="entry name" value="Nucleotide-diphospho-sugar transferases"/>
    <property type="match status" value="1"/>
</dbReference>
<comment type="similarity">
    <text evidence="1">Belongs to the mannose-6-phosphate isomerase type 2 family.</text>
</comment>
<protein>
    <recommendedName>
        <fullName evidence="2">mannose-1-phosphate guanylyltransferase</fullName>
        <ecNumber evidence="2">2.7.7.13</ecNumber>
    </recommendedName>
</protein>
<dbReference type="GO" id="GO:0005525">
    <property type="term" value="F:GTP binding"/>
    <property type="evidence" value="ECO:0007669"/>
    <property type="project" value="UniProtKB-KW"/>
</dbReference>
<dbReference type="CDD" id="cd02509">
    <property type="entry name" value="GDP-M1P_Guanylyltransferase"/>
    <property type="match status" value="1"/>
</dbReference>
<reference evidence="9" key="2">
    <citation type="journal article" date="2021" name="PeerJ">
        <title>Extensive microbial diversity within the chicken gut microbiome revealed by metagenomics and culture.</title>
        <authorList>
            <person name="Gilroy R."/>
            <person name="Ravi A."/>
            <person name="Getino M."/>
            <person name="Pursley I."/>
            <person name="Horton D.L."/>
            <person name="Alikhan N.F."/>
            <person name="Baker D."/>
            <person name="Gharbi K."/>
            <person name="Hall N."/>
            <person name="Watson M."/>
            <person name="Adriaenssens E.M."/>
            <person name="Foster-Nyarko E."/>
            <person name="Jarju S."/>
            <person name="Secka A."/>
            <person name="Antonio M."/>
            <person name="Oren A."/>
            <person name="Chaudhuri R.R."/>
            <person name="La Ragione R."/>
            <person name="Hildebrand F."/>
            <person name="Pallen M.J."/>
        </authorList>
    </citation>
    <scope>NUCLEOTIDE SEQUENCE</scope>
    <source>
        <strain evidence="9">20514</strain>
    </source>
</reference>
<dbReference type="EC" id="2.7.7.13" evidence="2"/>
<reference evidence="9" key="1">
    <citation type="submission" date="2020-10" db="EMBL/GenBank/DDBJ databases">
        <authorList>
            <person name="Gilroy R."/>
        </authorList>
    </citation>
    <scope>NUCLEOTIDE SEQUENCE</scope>
    <source>
        <strain evidence="9">20514</strain>
    </source>
</reference>
<keyword evidence="6" id="KW-0342">GTP-binding</keyword>
<name>A0A9D9EIX2_9BACT</name>
<keyword evidence="5" id="KW-0547">Nucleotide-binding</keyword>
<organism evidence="9 10">
    <name type="scientific">Candidatus Cryptobacteroides merdigallinarum</name>
    <dbReference type="NCBI Taxonomy" id="2840770"/>
    <lineage>
        <taxon>Bacteria</taxon>
        <taxon>Pseudomonadati</taxon>
        <taxon>Bacteroidota</taxon>
        <taxon>Bacteroidia</taxon>
        <taxon>Bacteroidales</taxon>
        <taxon>Candidatus Cryptobacteroides</taxon>
    </lineage>
</organism>
<dbReference type="InterPro" id="IPR005835">
    <property type="entry name" value="NTP_transferase_dom"/>
</dbReference>
<evidence type="ECO:0000256" key="1">
    <source>
        <dbReference type="ARBA" id="ARBA00006115"/>
    </source>
</evidence>
<evidence type="ECO:0000256" key="4">
    <source>
        <dbReference type="ARBA" id="ARBA00022695"/>
    </source>
</evidence>
<dbReference type="Pfam" id="PF00483">
    <property type="entry name" value="NTP_transferase"/>
    <property type="match status" value="1"/>
</dbReference>
<dbReference type="InterPro" id="IPR051161">
    <property type="entry name" value="Mannose-6P_isomerase_type2"/>
</dbReference>
<dbReference type="InterPro" id="IPR049577">
    <property type="entry name" value="GMPP_N"/>
</dbReference>
<evidence type="ECO:0000259" key="8">
    <source>
        <dbReference type="Pfam" id="PF00483"/>
    </source>
</evidence>
<evidence type="ECO:0000256" key="3">
    <source>
        <dbReference type="ARBA" id="ARBA00022679"/>
    </source>
</evidence>
<dbReference type="FunFam" id="3.90.550.10:FF:000046">
    <property type="entry name" value="Mannose-1-phosphate guanylyltransferase (GDP)"/>
    <property type="match status" value="1"/>
</dbReference>
<evidence type="ECO:0000313" key="9">
    <source>
        <dbReference type="EMBL" id="MBO8448303.1"/>
    </source>
</evidence>
<dbReference type="EMBL" id="JADIMQ010000050">
    <property type="protein sequence ID" value="MBO8448303.1"/>
    <property type="molecule type" value="Genomic_DNA"/>
</dbReference>
<dbReference type="PANTHER" id="PTHR46390:SF1">
    <property type="entry name" value="MANNOSE-1-PHOSPHATE GUANYLYLTRANSFERASE"/>
    <property type="match status" value="1"/>
</dbReference>
<dbReference type="GO" id="GO:0004475">
    <property type="term" value="F:mannose-1-phosphate guanylyltransferase (GTP) activity"/>
    <property type="evidence" value="ECO:0007669"/>
    <property type="project" value="UniProtKB-EC"/>
</dbReference>
<dbReference type="AlphaFoldDB" id="A0A9D9EIX2"/>
<dbReference type="SUPFAM" id="SSF159283">
    <property type="entry name" value="Guanosine diphospho-D-mannose pyrophosphorylase/mannose-6-phosphate isomerase linker domain"/>
    <property type="match status" value="1"/>
</dbReference>
<dbReference type="Gene3D" id="3.90.550.10">
    <property type="entry name" value="Spore Coat Polysaccharide Biosynthesis Protein SpsA, Chain A"/>
    <property type="match status" value="1"/>
</dbReference>
<comment type="caution">
    <text evidence="9">The sequence shown here is derived from an EMBL/GenBank/DDBJ whole genome shotgun (WGS) entry which is preliminary data.</text>
</comment>
<gene>
    <name evidence="9" type="ORF">IAC29_03400</name>
</gene>
<evidence type="ECO:0000256" key="7">
    <source>
        <dbReference type="ARBA" id="ARBA00047343"/>
    </source>
</evidence>
<evidence type="ECO:0000256" key="6">
    <source>
        <dbReference type="ARBA" id="ARBA00023134"/>
    </source>
</evidence>
<keyword evidence="3" id="KW-0808">Transferase</keyword>
<dbReference type="InterPro" id="IPR029044">
    <property type="entry name" value="Nucleotide-diphossugar_trans"/>
</dbReference>
<dbReference type="Proteomes" id="UP000810252">
    <property type="component" value="Unassembled WGS sequence"/>
</dbReference>
<dbReference type="GO" id="GO:0009298">
    <property type="term" value="P:GDP-mannose biosynthetic process"/>
    <property type="evidence" value="ECO:0007669"/>
    <property type="project" value="TreeGrafter"/>
</dbReference>
<feature type="domain" description="Nucleotidyl transferase" evidence="8">
    <location>
        <begin position="7"/>
        <end position="279"/>
    </location>
</feature>
<sequence length="350" mass="38510">MDKNTHVVIMAGGIGSRLWPASTPETPKQFIDVLGVGKSLIQLTVDRFRPLCPMDNFWVVTSERYVGMVKAQLPDIPEGNILAEPEPRNTAPCIAYSCWKIASRYPDANVVVTPADALVLDKKEFADVISSALAFSGAGSAIVTVGIVPSRPETGYGYICADKAGYGKVTKVRSFKEKPDLATAEKYLAGGNYFWNAGIFVWSVRTIVSQFRQFSPGIASVMDRMAPSFWTGREQEVLKEMFPQCEKISIDYAVMEKSPDIYVIAADLGWSDLGSWGSVKSHIRPDENDNTVVGGDVRLFNCRRCLVHLPAVKTAVIEGLDGYIVAEKNGSLIVCRLSEEQHIKEYSANR</sequence>
<evidence type="ECO:0000256" key="2">
    <source>
        <dbReference type="ARBA" id="ARBA00012387"/>
    </source>
</evidence>
<evidence type="ECO:0000256" key="5">
    <source>
        <dbReference type="ARBA" id="ARBA00022741"/>
    </source>
</evidence>
<comment type="catalytic activity">
    <reaction evidence="7">
        <text>alpha-D-mannose 1-phosphate + GTP + H(+) = GDP-alpha-D-mannose + diphosphate</text>
        <dbReference type="Rhea" id="RHEA:15229"/>
        <dbReference type="ChEBI" id="CHEBI:15378"/>
        <dbReference type="ChEBI" id="CHEBI:33019"/>
        <dbReference type="ChEBI" id="CHEBI:37565"/>
        <dbReference type="ChEBI" id="CHEBI:57527"/>
        <dbReference type="ChEBI" id="CHEBI:58409"/>
        <dbReference type="EC" id="2.7.7.13"/>
    </reaction>
</comment>